<dbReference type="EMBL" id="BARV01019386">
    <property type="protein sequence ID" value="GAI30347.1"/>
    <property type="molecule type" value="Genomic_DNA"/>
</dbReference>
<feature type="non-terminal residue" evidence="1">
    <location>
        <position position="1"/>
    </location>
</feature>
<dbReference type="AlphaFoldDB" id="X1MFB6"/>
<reference evidence="1" key="1">
    <citation type="journal article" date="2014" name="Front. Microbiol.">
        <title>High frequency of phylogenetically diverse reductive dehalogenase-homologous genes in deep subseafloor sedimentary metagenomes.</title>
        <authorList>
            <person name="Kawai M."/>
            <person name="Futagami T."/>
            <person name="Toyoda A."/>
            <person name="Takaki Y."/>
            <person name="Nishi S."/>
            <person name="Hori S."/>
            <person name="Arai W."/>
            <person name="Tsubouchi T."/>
            <person name="Morono Y."/>
            <person name="Uchiyama I."/>
            <person name="Ito T."/>
            <person name="Fujiyama A."/>
            <person name="Inagaki F."/>
            <person name="Takami H."/>
        </authorList>
    </citation>
    <scope>NUCLEOTIDE SEQUENCE</scope>
    <source>
        <strain evidence="1">Expedition CK06-06</strain>
    </source>
</reference>
<proteinExistence type="predicted"/>
<dbReference type="SUPFAM" id="SSF56281">
    <property type="entry name" value="Metallo-hydrolase/oxidoreductase"/>
    <property type="match status" value="1"/>
</dbReference>
<comment type="caution">
    <text evidence="1">The sequence shown here is derived from an EMBL/GenBank/DDBJ whole genome shotgun (WGS) entry which is preliminary data.</text>
</comment>
<gene>
    <name evidence="1" type="ORF">S06H3_32588</name>
</gene>
<dbReference type="Gene3D" id="3.60.15.10">
    <property type="entry name" value="Ribonuclease Z/Hydroxyacylglutathione hydrolase-like"/>
    <property type="match status" value="1"/>
</dbReference>
<evidence type="ECO:0000313" key="1">
    <source>
        <dbReference type="EMBL" id="GAI30347.1"/>
    </source>
</evidence>
<organism evidence="1">
    <name type="scientific">marine sediment metagenome</name>
    <dbReference type="NCBI Taxonomy" id="412755"/>
    <lineage>
        <taxon>unclassified sequences</taxon>
        <taxon>metagenomes</taxon>
        <taxon>ecological metagenomes</taxon>
    </lineage>
</organism>
<evidence type="ECO:0008006" key="2">
    <source>
        <dbReference type="Google" id="ProtNLM"/>
    </source>
</evidence>
<sequence>PEELEKIRGTRYFTICALRKRKHISHYSLSEALDVIKLVSPEQAYLTHVSHLMGSHAETSSELPGNVSFAWDGLSFEI</sequence>
<dbReference type="InterPro" id="IPR036866">
    <property type="entry name" value="RibonucZ/Hydroxyglut_hydro"/>
</dbReference>
<name>X1MFB6_9ZZZZ</name>
<protein>
    <recommendedName>
        <fullName evidence="2">Metallo-beta-lactamase domain-containing protein</fullName>
    </recommendedName>
</protein>
<accession>X1MFB6</accession>